<dbReference type="IntAct" id="Q3S2Y4">
    <property type="interactions" value="2"/>
</dbReference>
<evidence type="ECO:0000313" key="1">
    <source>
        <dbReference type="EMBL" id="AAZ95530.1"/>
    </source>
</evidence>
<protein>
    <submittedName>
        <fullName evidence="1">Asp3</fullName>
    </submittedName>
</protein>
<organism evidence="1">
    <name type="scientific">Streptococcus agalactiae</name>
    <dbReference type="NCBI Taxonomy" id="1311"/>
    <lineage>
        <taxon>Bacteria</taxon>
        <taxon>Bacillati</taxon>
        <taxon>Bacillota</taxon>
        <taxon>Bacilli</taxon>
        <taxon>Lactobacillales</taxon>
        <taxon>Streptococcaceae</taxon>
        <taxon>Streptococcus</taxon>
    </lineage>
</organism>
<dbReference type="GO" id="GO:0015031">
    <property type="term" value="P:protein transport"/>
    <property type="evidence" value="ECO:0007669"/>
    <property type="project" value="InterPro"/>
</dbReference>
<sequence>MILGECLVVKKRIQKVLWTDSSNVYLYGSTIKYLEHNRVFFENLRFSTGKTIKKWLSKTNFQANRTLPELTLLKPNHTYELVSKLTTVPEGCVIIQINFYNRQKEKIGFSIIRDHSSDFIVPDDTYFYDISLIGAGCISVEFCYLELFEVIETQEEKDGIELNSYVESSLPSELELIRTLIAFSKDKK</sequence>
<dbReference type="AlphaFoldDB" id="Q3S2Y4"/>
<dbReference type="Pfam" id="PF15432">
    <property type="entry name" value="Sec-ASP3"/>
    <property type="match status" value="1"/>
</dbReference>
<name>Q3S2Y4_STRAG</name>
<dbReference type="NCBIfam" id="TIGR03711">
    <property type="entry name" value="acc_sec_asp3"/>
    <property type="match status" value="1"/>
</dbReference>
<dbReference type="EMBL" id="DQ174691">
    <property type="protein sequence ID" value="AAZ95530.1"/>
    <property type="molecule type" value="Genomic_DNA"/>
</dbReference>
<comment type="interaction">
    <interactant intactId="EBI-6416891">
        <id>Q3S2Y4</id>
    </interactant>
    <interactant intactId="EBI-6416877">
        <id>Q3S2Y6</id>
        <label>asp1</label>
    </interactant>
    <organismsDiffer>false</organismsDiffer>
    <experiments>2</experiments>
</comment>
<gene>
    <name evidence="1" type="primary">asp3</name>
</gene>
<reference evidence="1" key="1">
    <citation type="journal article" date="2006" name="Microbiology">
        <title>A unique serine-rich repeat protein (Srr-2) and novel surface antigen (epsilon) associated with a virulent lineage of serotype III Streptococcus agalactiae.</title>
        <authorList>
            <person name="Seifert K.N."/>
            <person name="Adderson E.E."/>
            <person name="Whiting A.A."/>
            <person name="Bohnsack J.F."/>
            <person name="Crowley P.J."/>
            <person name="Brady L.J."/>
        </authorList>
    </citation>
    <scope>NUCLEOTIDE SEQUENCE</scope>
    <source>
        <strain evidence="1">J48</strain>
    </source>
</reference>
<dbReference type="InterPro" id="IPR022259">
    <property type="entry name" value="Acessory_Sec_prot_Asp3"/>
</dbReference>
<proteinExistence type="evidence at protein level"/>
<accession>Q3S2Y4</accession>